<dbReference type="Proteomes" id="UP000178650">
    <property type="component" value="Unassembled WGS sequence"/>
</dbReference>
<proteinExistence type="predicted"/>
<protein>
    <submittedName>
        <fullName evidence="1">Uncharacterized protein</fullName>
    </submittedName>
</protein>
<sequence>MPLTSNVAGATPAGSTPKNLAFGFAQDGFFVFTVQKNTSLIFTKRLENVRLIENGDVVIT</sequence>
<name>A0A1G2IWC4_9BACT</name>
<gene>
    <name evidence="1" type="ORF">A2358_01945</name>
</gene>
<comment type="caution">
    <text evidence="1">The sequence shown here is derived from an EMBL/GenBank/DDBJ whole genome shotgun (WGS) entry which is preliminary data.</text>
</comment>
<evidence type="ECO:0000313" key="2">
    <source>
        <dbReference type="Proteomes" id="UP000178650"/>
    </source>
</evidence>
<accession>A0A1G2IWC4</accession>
<dbReference type="STRING" id="1802223.A2358_01945"/>
<dbReference type="AlphaFoldDB" id="A0A1G2IWC4"/>
<reference evidence="1 2" key="1">
    <citation type="journal article" date="2016" name="Nat. Commun.">
        <title>Thousands of microbial genomes shed light on interconnected biogeochemical processes in an aquifer system.</title>
        <authorList>
            <person name="Anantharaman K."/>
            <person name="Brown C.T."/>
            <person name="Hug L.A."/>
            <person name="Sharon I."/>
            <person name="Castelle C.J."/>
            <person name="Probst A.J."/>
            <person name="Thomas B.C."/>
            <person name="Singh A."/>
            <person name="Wilkins M.J."/>
            <person name="Karaoz U."/>
            <person name="Brodie E.L."/>
            <person name="Williams K.H."/>
            <person name="Hubbard S.S."/>
            <person name="Banfield J.F."/>
        </authorList>
    </citation>
    <scope>NUCLEOTIDE SEQUENCE [LARGE SCALE GENOMIC DNA]</scope>
</reference>
<evidence type="ECO:0000313" key="1">
    <source>
        <dbReference type="EMBL" id="OGZ78887.1"/>
    </source>
</evidence>
<dbReference type="EMBL" id="MHPJ01000011">
    <property type="protein sequence ID" value="OGZ78887.1"/>
    <property type="molecule type" value="Genomic_DNA"/>
</dbReference>
<organism evidence="1 2">
    <name type="scientific">Candidatus Staskawiczbacteria bacterium RIFOXYB1_FULL_37_44</name>
    <dbReference type="NCBI Taxonomy" id="1802223"/>
    <lineage>
        <taxon>Bacteria</taxon>
        <taxon>Candidatus Staskawicziibacteriota</taxon>
    </lineage>
</organism>